<feature type="transmembrane region" description="Helical" evidence="1">
    <location>
        <begin position="43"/>
        <end position="64"/>
    </location>
</feature>
<keyword evidence="1" id="KW-0812">Transmembrane</keyword>
<dbReference type="STRING" id="228957.SAMN04488008_109122"/>
<proteinExistence type="predicted"/>
<dbReference type="RefSeq" id="WP_091626601.1">
    <property type="nucleotide sequence ID" value="NZ_FNZN01000009.1"/>
</dbReference>
<keyword evidence="1" id="KW-0472">Membrane</keyword>
<dbReference type="EMBL" id="FNZN01000009">
    <property type="protein sequence ID" value="SEM11721.1"/>
    <property type="molecule type" value="Genomic_DNA"/>
</dbReference>
<evidence type="ECO:0000313" key="3">
    <source>
        <dbReference type="Proteomes" id="UP000198990"/>
    </source>
</evidence>
<dbReference type="Proteomes" id="UP000198990">
    <property type="component" value="Unassembled WGS sequence"/>
</dbReference>
<accession>A0A1H7VR62</accession>
<sequence>METDKFEKHIKTKLQEREIHPSENAWEKISSELNTDDRKRKPLYLWVGIAASVMVLVGIALFYFKGGDDINEIKFEVVDIDNKEALEEKIKTESVPFLKKEPEVVAKNDDLEKINSVVNKKQESIKKKEIISIEDEIEVASVERVVPEKKGGKLEISDAIINTKVAGIVAQLDVLEQYSAVTDAEVDSLLKRAQDEILRDKIFNTDKSVDAMALLTEVEGELDQSFRDQIFNSLKASFIKVRTAVADRNN</sequence>
<organism evidence="2 3">
    <name type="scientific">Maribacter orientalis</name>
    <dbReference type="NCBI Taxonomy" id="228957"/>
    <lineage>
        <taxon>Bacteria</taxon>
        <taxon>Pseudomonadati</taxon>
        <taxon>Bacteroidota</taxon>
        <taxon>Flavobacteriia</taxon>
        <taxon>Flavobacteriales</taxon>
        <taxon>Flavobacteriaceae</taxon>
        <taxon>Maribacter</taxon>
    </lineage>
</organism>
<evidence type="ECO:0000256" key="1">
    <source>
        <dbReference type="SAM" id="Phobius"/>
    </source>
</evidence>
<evidence type="ECO:0000313" key="2">
    <source>
        <dbReference type="EMBL" id="SEM11721.1"/>
    </source>
</evidence>
<keyword evidence="1" id="KW-1133">Transmembrane helix</keyword>
<dbReference type="AlphaFoldDB" id="A0A1H7VR62"/>
<protein>
    <submittedName>
        <fullName evidence="2">Uncharacterized protein</fullName>
    </submittedName>
</protein>
<keyword evidence="3" id="KW-1185">Reference proteome</keyword>
<reference evidence="3" key="1">
    <citation type="submission" date="2016-10" db="EMBL/GenBank/DDBJ databases">
        <authorList>
            <person name="Varghese N."/>
            <person name="Submissions S."/>
        </authorList>
    </citation>
    <scope>NUCLEOTIDE SEQUENCE [LARGE SCALE GENOMIC DNA]</scope>
    <source>
        <strain evidence="3">DSM 16471</strain>
    </source>
</reference>
<dbReference type="OrthoDB" id="1247025at2"/>
<name>A0A1H7VR62_9FLAO</name>
<gene>
    <name evidence="2" type="ORF">SAMN04488008_109122</name>
</gene>